<keyword evidence="11" id="KW-1185">Reference proteome</keyword>
<evidence type="ECO:0000256" key="6">
    <source>
        <dbReference type="ARBA" id="ARBA00023136"/>
    </source>
</evidence>
<dbReference type="Gene3D" id="1.20.1560.10">
    <property type="entry name" value="ABC transporter type 1, transmembrane domain"/>
    <property type="match status" value="1"/>
</dbReference>
<dbReference type="AlphaFoldDB" id="A0AAX2ACK2"/>
<accession>A0AAX2ACK2</accession>
<dbReference type="SUPFAM" id="SSF90123">
    <property type="entry name" value="ABC transporter transmembrane region"/>
    <property type="match status" value="1"/>
</dbReference>
<dbReference type="SUPFAM" id="SSF52540">
    <property type="entry name" value="P-loop containing nucleoside triphosphate hydrolases"/>
    <property type="match status" value="1"/>
</dbReference>
<sequence length="569" mass="64255">MKDFFKQYIPYYKDYKLKFFYAFIGMALVAGGTSGAAYVVKPLLDEIFIAKDLTKLYTIPALVIGLYFAKGLGKYVQAYYISFIGQDIIRKVRDKLLKHTLTLDIEFFQKKHGGELISRITNDINKIQSAVSSQIAEFIKEFLTIFALIFVVIYQSAEMAFYGLIVMPLAIFPLSRLAKKMKKLSFDSQEKISNITTHLSETFNNIEIIKANSTEQIETEKFEDHNKKYFHVSIKAVKTNELVSPIMETLGALAIATVIILGGTKVIEGELTVGEFFSFMTALFMLYTPIKTISSLYNKMQGALAANERINELFSVKSNIISGNEKLNEDIKEITFNDICLNYDEIPALKNINLHIKKGETLALVGDSGGGKSSLVNLIIRFYDAHKGEIKFNNHNIRDIDIKSLRDIVSIVTQRVYIFNDTVCANIAYGQEINEQKVIEALKQAHAYDFVNSMEKGIHTKLDEFGTNLSGGQRQRIAIARALYKNPQILILDEATSALDNESESIISEVIDEISKDKITFIIAHRLSTIKHATNIAVFKKGQIVCIGNEQKLKNECEEYKRLHNLANI</sequence>
<dbReference type="Gene3D" id="3.40.50.300">
    <property type="entry name" value="P-loop containing nucleotide triphosphate hydrolases"/>
    <property type="match status" value="1"/>
</dbReference>
<dbReference type="Pfam" id="PF00664">
    <property type="entry name" value="ABC_membrane"/>
    <property type="match status" value="1"/>
</dbReference>
<feature type="transmembrane region" description="Helical" evidence="7">
    <location>
        <begin position="20"/>
        <end position="39"/>
    </location>
</feature>
<proteinExistence type="predicted"/>
<dbReference type="PANTHER" id="PTHR43394:SF1">
    <property type="entry name" value="ATP-BINDING CASSETTE SUB-FAMILY B MEMBER 10, MITOCHONDRIAL"/>
    <property type="match status" value="1"/>
</dbReference>
<keyword evidence="2 7" id="KW-0812">Transmembrane</keyword>
<keyword evidence="5 7" id="KW-1133">Transmembrane helix</keyword>
<protein>
    <submittedName>
        <fullName evidence="10">ABC transporter permease</fullName>
    </submittedName>
</protein>
<evidence type="ECO:0000256" key="3">
    <source>
        <dbReference type="ARBA" id="ARBA00022741"/>
    </source>
</evidence>
<dbReference type="InterPro" id="IPR003439">
    <property type="entry name" value="ABC_transporter-like_ATP-bd"/>
</dbReference>
<dbReference type="InterPro" id="IPR027417">
    <property type="entry name" value="P-loop_NTPase"/>
</dbReference>
<dbReference type="SMART" id="SM00382">
    <property type="entry name" value="AAA"/>
    <property type="match status" value="1"/>
</dbReference>
<evidence type="ECO:0000259" key="9">
    <source>
        <dbReference type="PROSITE" id="PS50929"/>
    </source>
</evidence>
<evidence type="ECO:0000313" key="10">
    <source>
        <dbReference type="EMBL" id="RXK14717.1"/>
    </source>
</evidence>
<dbReference type="EMBL" id="NXID01000053">
    <property type="protein sequence ID" value="RXK14717.1"/>
    <property type="molecule type" value="Genomic_DNA"/>
</dbReference>
<feature type="domain" description="ABC transmembrane type-1" evidence="9">
    <location>
        <begin position="22"/>
        <end position="302"/>
    </location>
</feature>
<dbReference type="CDD" id="cd18552">
    <property type="entry name" value="ABC_6TM_MsbA_like"/>
    <property type="match status" value="1"/>
</dbReference>
<dbReference type="PROSITE" id="PS50893">
    <property type="entry name" value="ABC_TRANSPORTER_2"/>
    <property type="match status" value="1"/>
</dbReference>
<keyword evidence="4" id="KW-0067">ATP-binding</keyword>
<evidence type="ECO:0000259" key="8">
    <source>
        <dbReference type="PROSITE" id="PS50893"/>
    </source>
</evidence>
<dbReference type="InterPro" id="IPR003593">
    <property type="entry name" value="AAA+_ATPase"/>
</dbReference>
<comment type="caution">
    <text evidence="10">The sequence shown here is derived from an EMBL/GenBank/DDBJ whole genome shotgun (WGS) entry which is preliminary data.</text>
</comment>
<dbReference type="GO" id="GO:0016887">
    <property type="term" value="F:ATP hydrolysis activity"/>
    <property type="evidence" value="ECO:0007669"/>
    <property type="project" value="InterPro"/>
</dbReference>
<dbReference type="PROSITE" id="PS00211">
    <property type="entry name" value="ABC_TRANSPORTER_1"/>
    <property type="match status" value="1"/>
</dbReference>
<dbReference type="InterPro" id="IPR036640">
    <property type="entry name" value="ABC1_TM_sf"/>
</dbReference>
<feature type="transmembrane region" description="Helical" evidence="7">
    <location>
        <begin position="59"/>
        <end position="81"/>
    </location>
</feature>
<keyword evidence="3" id="KW-0547">Nucleotide-binding</keyword>
<dbReference type="InterPro" id="IPR039421">
    <property type="entry name" value="Type_1_exporter"/>
</dbReference>
<dbReference type="KEGG" id="amyt:AMYT_1850"/>
<dbReference type="PANTHER" id="PTHR43394">
    <property type="entry name" value="ATP-DEPENDENT PERMEASE MDL1, MITOCHONDRIAL"/>
    <property type="match status" value="1"/>
</dbReference>
<dbReference type="Proteomes" id="UP000290092">
    <property type="component" value="Unassembled WGS sequence"/>
</dbReference>
<dbReference type="RefSeq" id="WP_114842261.1">
    <property type="nucleotide sequence ID" value="NZ_CP031219.1"/>
</dbReference>
<evidence type="ECO:0000256" key="5">
    <source>
        <dbReference type="ARBA" id="ARBA00022989"/>
    </source>
</evidence>
<organism evidence="10 11">
    <name type="scientific">Malaciobacter mytili LMG 24559</name>
    <dbReference type="NCBI Taxonomy" id="1032238"/>
    <lineage>
        <taxon>Bacteria</taxon>
        <taxon>Pseudomonadati</taxon>
        <taxon>Campylobacterota</taxon>
        <taxon>Epsilonproteobacteria</taxon>
        <taxon>Campylobacterales</taxon>
        <taxon>Arcobacteraceae</taxon>
        <taxon>Malaciobacter</taxon>
    </lineage>
</organism>
<evidence type="ECO:0000256" key="1">
    <source>
        <dbReference type="ARBA" id="ARBA00004651"/>
    </source>
</evidence>
<dbReference type="GO" id="GO:0015421">
    <property type="term" value="F:ABC-type oligopeptide transporter activity"/>
    <property type="evidence" value="ECO:0007669"/>
    <property type="project" value="TreeGrafter"/>
</dbReference>
<evidence type="ECO:0000313" key="11">
    <source>
        <dbReference type="Proteomes" id="UP000290092"/>
    </source>
</evidence>
<evidence type="ECO:0000256" key="2">
    <source>
        <dbReference type="ARBA" id="ARBA00022692"/>
    </source>
</evidence>
<dbReference type="GO" id="GO:0005886">
    <property type="term" value="C:plasma membrane"/>
    <property type="evidence" value="ECO:0007669"/>
    <property type="project" value="UniProtKB-SubCell"/>
</dbReference>
<dbReference type="GO" id="GO:0005524">
    <property type="term" value="F:ATP binding"/>
    <property type="evidence" value="ECO:0007669"/>
    <property type="project" value="UniProtKB-KW"/>
</dbReference>
<reference evidence="10 11" key="1">
    <citation type="submission" date="2017-09" db="EMBL/GenBank/DDBJ databases">
        <title>Genomics of the genus Arcobacter.</title>
        <authorList>
            <person name="Perez-Cataluna A."/>
            <person name="Figueras M.J."/>
            <person name="Salas-Masso N."/>
        </authorList>
    </citation>
    <scope>NUCLEOTIDE SEQUENCE [LARGE SCALE GENOMIC DNA]</scope>
    <source>
        <strain evidence="10 11">CECT 7386</strain>
    </source>
</reference>
<dbReference type="InterPro" id="IPR017871">
    <property type="entry name" value="ABC_transporter-like_CS"/>
</dbReference>
<keyword evidence="6 7" id="KW-0472">Membrane</keyword>
<gene>
    <name evidence="10" type="ORF">CP985_12185</name>
</gene>
<feature type="domain" description="ABC transporter" evidence="8">
    <location>
        <begin position="334"/>
        <end position="566"/>
    </location>
</feature>
<dbReference type="Pfam" id="PF00005">
    <property type="entry name" value="ABC_tran"/>
    <property type="match status" value="1"/>
</dbReference>
<comment type="subcellular location">
    <subcellularLocation>
        <location evidence="1">Cell membrane</location>
        <topology evidence="1">Multi-pass membrane protein</topology>
    </subcellularLocation>
</comment>
<evidence type="ECO:0000256" key="4">
    <source>
        <dbReference type="ARBA" id="ARBA00022840"/>
    </source>
</evidence>
<dbReference type="InterPro" id="IPR011527">
    <property type="entry name" value="ABC1_TM_dom"/>
</dbReference>
<evidence type="ECO:0000256" key="7">
    <source>
        <dbReference type="SAM" id="Phobius"/>
    </source>
</evidence>
<dbReference type="FunFam" id="3.40.50.300:FF:000218">
    <property type="entry name" value="Multidrug ABC transporter ATP-binding protein"/>
    <property type="match status" value="1"/>
</dbReference>
<name>A0AAX2ACK2_9BACT</name>
<dbReference type="PROSITE" id="PS50929">
    <property type="entry name" value="ABC_TM1F"/>
    <property type="match status" value="1"/>
</dbReference>